<keyword evidence="3 8" id="KW-0812">Transmembrane</keyword>
<organism evidence="10 11">
    <name type="scientific">Halosimplex litoreum</name>
    <dbReference type="NCBI Taxonomy" id="1198301"/>
    <lineage>
        <taxon>Archaea</taxon>
        <taxon>Methanobacteriati</taxon>
        <taxon>Methanobacteriota</taxon>
        <taxon>Stenosarchaea group</taxon>
        <taxon>Halobacteria</taxon>
        <taxon>Halobacteriales</taxon>
        <taxon>Haloarculaceae</taxon>
        <taxon>Halosimplex</taxon>
    </lineage>
</organism>
<dbReference type="KEGG" id="hlt:I7X12_11030"/>
<evidence type="ECO:0000259" key="9">
    <source>
        <dbReference type="PROSITE" id="PS51201"/>
    </source>
</evidence>
<feature type="transmembrane region" description="Helical" evidence="8">
    <location>
        <begin position="140"/>
        <end position="162"/>
    </location>
</feature>
<dbReference type="SUPFAM" id="SSF51735">
    <property type="entry name" value="NAD(P)-binding Rossmann-fold domains"/>
    <property type="match status" value="1"/>
</dbReference>
<keyword evidence="5" id="KW-0406">Ion transport</keyword>
<evidence type="ECO:0000256" key="3">
    <source>
        <dbReference type="ARBA" id="ARBA00022692"/>
    </source>
</evidence>
<evidence type="ECO:0000256" key="6">
    <source>
        <dbReference type="ARBA" id="ARBA00023136"/>
    </source>
</evidence>
<feature type="transmembrane region" description="Helical" evidence="8">
    <location>
        <begin position="200"/>
        <end position="221"/>
    </location>
</feature>
<evidence type="ECO:0000313" key="11">
    <source>
        <dbReference type="Proteomes" id="UP000595001"/>
    </source>
</evidence>
<dbReference type="InterPro" id="IPR003280">
    <property type="entry name" value="2pore_dom_K_chnl"/>
</dbReference>
<dbReference type="EMBL" id="CP065856">
    <property type="protein sequence ID" value="QPV61303.1"/>
    <property type="molecule type" value="Genomic_DNA"/>
</dbReference>
<keyword evidence="6 8" id="KW-0472">Membrane</keyword>
<dbReference type="Gene3D" id="3.40.50.720">
    <property type="entry name" value="NAD(P)-binding Rossmann-like Domain"/>
    <property type="match status" value="1"/>
</dbReference>
<evidence type="ECO:0000256" key="8">
    <source>
        <dbReference type="SAM" id="Phobius"/>
    </source>
</evidence>
<sequence length="399" mass="42301">MDAKRVLQHPRTVFVGTRAAIWLPTVVAILSFATGVANISDMQVGGILLTYVDIPPEIQRAAGFTGALTGFLMLLSAWGMRRRLRAAWFSTVVLLPVTAVQGLAQSSQYSLPMVALSLLSLPTVLVNYRRFDRQADLSTTQLAAAAALSGTLVYGTVGAYQLREEFNNLDTLTDAFYYTIVTASTVGYGDVTPASQQAKLFGTSVLVLGVASFTVALGSLLGPAIEARLSQALGTMNDSDLELLDDHVVVLGYGDLTEPLLEELSTAADFVVITPDPDLAATLRARDLHVVVGDPSDEEPQKQAGIEHARAVIAATNDDAQDALAILTARQFHPDARVVAAATDRENVEKLRRAGADAVISPAVIGGHLLVESALGSGDMEGLADRLLDAEDEDDVTSD</sequence>
<feature type="transmembrane region" description="Helical" evidence="8">
    <location>
        <begin position="110"/>
        <end position="128"/>
    </location>
</feature>
<dbReference type="PROSITE" id="PS51201">
    <property type="entry name" value="RCK_N"/>
    <property type="match status" value="1"/>
</dbReference>
<reference evidence="10 11" key="1">
    <citation type="submission" date="2020-12" db="EMBL/GenBank/DDBJ databases">
        <title>Halosimplex halophilum sp. nov. and Halosimplex salinum sp. nov., two new members of the genus Halosimplex.</title>
        <authorList>
            <person name="Cui H.L."/>
        </authorList>
    </citation>
    <scope>NUCLEOTIDE SEQUENCE [LARGE SCALE GENOMIC DNA]</scope>
    <source>
        <strain evidence="10 11">YGH94</strain>
    </source>
</reference>
<dbReference type="Proteomes" id="UP000595001">
    <property type="component" value="Chromosome"/>
</dbReference>
<dbReference type="PANTHER" id="PTHR43833:SF9">
    <property type="entry name" value="POTASSIUM CHANNEL PROTEIN YUGO-RELATED"/>
    <property type="match status" value="1"/>
</dbReference>
<dbReference type="GeneID" id="60589033"/>
<comment type="subcellular location">
    <subcellularLocation>
        <location evidence="1">Cell membrane</location>
        <topology evidence="1">Multi-pass membrane protein</topology>
    </subcellularLocation>
</comment>
<feature type="transmembrane region" description="Helical" evidence="8">
    <location>
        <begin position="21"/>
        <end position="40"/>
    </location>
</feature>
<dbReference type="Pfam" id="PF02254">
    <property type="entry name" value="TrkA_N"/>
    <property type="match status" value="1"/>
</dbReference>
<evidence type="ECO:0000313" key="10">
    <source>
        <dbReference type="EMBL" id="QPV61303.1"/>
    </source>
</evidence>
<protein>
    <submittedName>
        <fullName evidence="10">NAD-binding protein</fullName>
    </submittedName>
</protein>
<keyword evidence="11" id="KW-1185">Reference proteome</keyword>
<evidence type="ECO:0000256" key="7">
    <source>
        <dbReference type="ARBA" id="ARBA00023303"/>
    </source>
</evidence>
<dbReference type="InterPro" id="IPR003148">
    <property type="entry name" value="RCK_N"/>
</dbReference>
<dbReference type="RefSeq" id="WP_198060136.1">
    <property type="nucleotide sequence ID" value="NZ_CP065856.1"/>
</dbReference>
<dbReference type="SUPFAM" id="SSF81324">
    <property type="entry name" value="Voltage-gated potassium channels"/>
    <property type="match status" value="1"/>
</dbReference>
<dbReference type="InterPro" id="IPR013099">
    <property type="entry name" value="K_chnl_dom"/>
</dbReference>
<dbReference type="GO" id="GO:0005886">
    <property type="term" value="C:plasma membrane"/>
    <property type="evidence" value="ECO:0007669"/>
    <property type="project" value="UniProtKB-SubCell"/>
</dbReference>
<dbReference type="Pfam" id="PF07885">
    <property type="entry name" value="Ion_trans_2"/>
    <property type="match status" value="1"/>
</dbReference>
<feature type="domain" description="RCK N-terminal" evidence="9">
    <location>
        <begin position="245"/>
        <end position="360"/>
    </location>
</feature>
<feature type="transmembrane region" description="Helical" evidence="8">
    <location>
        <begin position="60"/>
        <end position="79"/>
    </location>
</feature>
<proteinExistence type="predicted"/>
<keyword evidence="4 8" id="KW-1133">Transmembrane helix</keyword>
<gene>
    <name evidence="10" type="ORF">I7X12_11030</name>
</gene>
<dbReference type="PRINTS" id="PR01333">
    <property type="entry name" value="2POREKCHANEL"/>
</dbReference>
<dbReference type="PANTHER" id="PTHR43833">
    <property type="entry name" value="POTASSIUM CHANNEL PROTEIN 2-RELATED-RELATED"/>
    <property type="match status" value="1"/>
</dbReference>
<keyword evidence="7" id="KW-0407">Ion channel</keyword>
<name>A0A7T3KTU6_9EURY</name>
<dbReference type="GO" id="GO:0005267">
    <property type="term" value="F:potassium channel activity"/>
    <property type="evidence" value="ECO:0007669"/>
    <property type="project" value="InterPro"/>
</dbReference>
<dbReference type="AlphaFoldDB" id="A0A7T3KTU6"/>
<dbReference type="OrthoDB" id="56871at2157"/>
<dbReference type="InterPro" id="IPR050721">
    <property type="entry name" value="Trk_Ktr_HKT_K-transport"/>
</dbReference>
<feature type="transmembrane region" description="Helical" evidence="8">
    <location>
        <begin position="86"/>
        <end position="104"/>
    </location>
</feature>
<dbReference type="Gene3D" id="1.10.287.70">
    <property type="match status" value="1"/>
</dbReference>
<keyword evidence="2" id="KW-0813">Transport</keyword>
<evidence type="ECO:0000256" key="5">
    <source>
        <dbReference type="ARBA" id="ARBA00023065"/>
    </source>
</evidence>
<evidence type="ECO:0000256" key="2">
    <source>
        <dbReference type="ARBA" id="ARBA00022448"/>
    </source>
</evidence>
<evidence type="ECO:0000256" key="1">
    <source>
        <dbReference type="ARBA" id="ARBA00004651"/>
    </source>
</evidence>
<accession>A0A7T3KTU6</accession>
<evidence type="ECO:0000256" key="4">
    <source>
        <dbReference type="ARBA" id="ARBA00022989"/>
    </source>
</evidence>
<dbReference type="InterPro" id="IPR036291">
    <property type="entry name" value="NAD(P)-bd_dom_sf"/>
</dbReference>